<dbReference type="CDD" id="cd07067">
    <property type="entry name" value="HP_PGM_like"/>
    <property type="match status" value="1"/>
</dbReference>
<protein>
    <recommendedName>
        <fullName evidence="7">Phosphoglycerate mutase</fullName>
        <ecNumber evidence="7">5.4.2.11</ecNumber>
    </recommendedName>
</protein>
<dbReference type="PANTHER" id="PTHR11931">
    <property type="entry name" value="PHOSPHOGLYCERATE MUTASE"/>
    <property type="match status" value="1"/>
</dbReference>
<evidence type="ECO:0000256" key="5">
    <source>
        <dbReference type="PIRSR" id="PIRSR613078-2"/>
    </source>
</evidence>
<keyword evidence="3 7" id="KW-0413">Isomerase</keyword>
<dbReference type="GeneID" id="7203950"/>
<comment type="similarity">
    <text evidence="1 7">Belongs to the phosphoglycerate mutase family. BPG-dependent PGAM subfamily.</text>
</comment>
<dbReference type="AlphaFoldDB" id="B5Y4E3"/>
<dbReference type="Gene3D" id="3.40.50.1240">
    <property type="entry name" value="Phosphoglycerate mutase-like"/>
    <property type="match status" value="1"/>
</dbReference>
<comment type="catalytic activity">
    <reaction evidence="7">
        <text>(2R)-2-phosphoglycerate = (2R)-3-phosphoglycerate</text>
        <dbReference type="Rhea" id="RHEA:15901"/>
        <dbReference type="ChEBI" id="CHEBI:58272"/>
        <dbReference type="ChEBI" id="CHEBI:58289"/>
        <dbReference type="EC" id="5.4.2.11"/>
    </reaction>
</comment>
<dbReference type="OrthoDB" id="354304at2759"/>
<dbReference type="SMART" id="SM00855">
    <property type="entry name" value="PGAM"/>
    <property type="match status" value="1"/>
</dbReference>
<evidence type="ECO:0000256" key="1">
    <source>
        <dbReference type="ARBA" id="ARBA00006717"/>
    </source>
</evidence>
<gene>
    <name evidence="9" type="primary">PGAM_3</name>
    <name evidence="9" type="ORF">PHATR_43812</name>
</gene>
<dbReference type="NCBIfam" id="TIGR01258">
    <property type="entry name" value="pgm_1"/>
    <property type="match status" value="1"/>
</dbReference>
<evidence type="ECO:0000313" key="10">
    <source>
        <dbReference type="Proteomes" id="UP000000759"/>
    </source>
</evidence>
<feature type="binding site" evidence="5">
    <location>
        <begin position="139"/>
        <end position="146"/>
    </location>
    <ligand>
        <name>substrate</name>
    </ligand>
</feature>
<dbReference type="InterPro" id="IPR001345">
    <property type="entry name" value="PG/BPGM_mutase_AS"/>
</dbReference>
<dbReference type="PaxDb" id="2850-Phatr5629"/>
<dbReference type="STRING" id="556484.B5Y4E3"/>
<evidence type="ECO:0000256" key="7">
    <source>
        <dbReference type="RuleBase" id="RU004511"/>
    </source>
</evidence>
<evidence type="ECO:0000256" key="8">
    <source>
        <dbReference type="SAM" id="MobiDB-lite"/>
    </source>
</evidence>
<feature type="active site" description="Tele-phosphohistidine intermediate" evidence="4">
    <location>
        <position position="140"/>
    </location>
</feature>
<dbReference type="eggNOG" id="KOG0235">
    <property type="taxonomic scope" value="Eukaryota"/>
</dbReference>
<feature type="binding site" evidence="5">
    <location>
        <begin position="152"/>
        <end position="153"/>
    </location>
    <ligand>
        <name>substrate</name>
    </ligand>
</feature>
<dbReference type="EC" id="5.4.2.11" evidence="7"/>
<keyword evidence="10" id="KW-1185">Reference proteome</keyword>
<name>B5Y4E3_PHATC</name>
<feature type="binding site" evidence="5">
    <location>
        <position position="191"/>
    </location>
    <ligand>
        <name>substrate</name>
    </ligand>
</feature>
<dbReference type="OMA" id="RAANDPW"/>
<dbReference type="InterPro" id="IPR013078">
    <property type="entry name" value="His_Pase_superF_clade-1"/>
</dbReference>
<dbReference type="KEGG" id="pti:PHATR_43812"/>
<evidence type="ECO:0000256" key="6">
    <source>
        <dbReference type="PIRSR" id="PIRSR613078-3"/>
    </source>
</evidence>
<dbReference type="RefSeq" id="XP_002186277.1">
    <property type="nucleotide sequence ID" value="XM_002186241.1"/>
</dbReference>
<feature type="binding site" evidence="5">
    <location>
        <begin position="245"/>
        <end position="246"/>
    </location>
    <ligand>
        <name>substrate</name>
    </ligand>
</feature>
<feature type="binding site" evidence="5">
    <location>
        <begin position="218"/>
        <end position="221"/>
    </location>
    <ligand>
        <name>substrate</name>
    </ligand>
</feature>
<evidence type="ECO:0000256" key="3">
    <source>
        <dbReference type="ARBA" id="ARBA00023235"/>
    </source>
</evidence>
<feature type="compositionally biased region" description="Basic and acidic residues" evidence="8">
    <location>
        <begin position="101"/>
        <end position="110"/>
    </location>
</feature>
<evidence type="ECO:0000256" key="2">
    <source>
        <dbReference type="ARBA" id="ARBA00023152"/>
    </source>
</evidence>
<dbReference type="HOGENOM" id="CLU_045477_0_0_1"/>
<feature type="compositionally biased region" description="Basic residues" evidence="8">
    <location>
        <begin position="47"/>
        <end position="61"/>
    </location>
</feature>
<dbReference type="InterPro" id="IPR005952">
    <property type="entry name" value="Phosphogly_mut1"/>
</dbReference>
<dbReference type="Proteomes" id="UP000000759">
    <property type="component" value="Chromosome 3"/>
</dbReference>
<dbReference type="SUPFAM" id="SSF53254">
    <property type="entry name" value="Phosphoglycerate mutase-like"/>
    <property type="match status" value="1"/>
</dbReference>
<dbReference type="HAMAP" id="MF_01039">
    <property type="entry name" value="PGAM_GpmA"/>
    <property type="match status" value="1"/>
</dbReference>
<dbReference type="EMBL" id="CP001142">
    <property type="protein sequence ID" value="ACI65747.1"/>
    <property type="molecule type" value="Genomic_DNA"/>
</dbReference>
<dbReference type="InParanoid" id="B5Y4E3"/>
<organism evidence="9 10">
    <name type="scientific">Phaeodactylum tricornutum (strain CCAP 1055/1)</name>
    <dbReference type="NCBI Taxonomy" id="556484"/>
    <lineage>
        <taxon>Eukaryota</taxon>
        <taxon>Sar</taxon>
        <taxon>Stramenopiles</taxon>
        <taxon>Ochrophyta</taxon>
        <taxon>Bacillariophyta</taxon>
        <taxon>Bacillariophyceae</taxon>
        <taxon>Bacillariophycidae</taxon>
        <taxon>Naviculales</taxon>
        <taxon>Phaeodactylaceae</taxon>
        <taxon>Phaeodactylum</taxon>
    </lineage>
</organism>
<reference evidence="10" key="2">
    <citation type="submission" date="2008-08" db="EMBL/GenBank/DDBJ databases">
        <authorList>
            <consortium name="Diatom Consortium"/>
            <person name="Grigoriev I."/>
            <person name="Grimwood J."/>
            <person name="Kuo A."/>
            <person name="Otillar R.P."/>
            <person name="Salamov A."/>
            <person name="Detter J.C."/>
            <person name="Lindquist E."/>
            <person name="Shapiro H."/>
            <person name="Lucas S."/>
            <person name="Glavina del Rio T."/>
            <person name="Pitluck S."/>
            <person name="Rokhsar D."/>
            <person name="Bowler C."/>
        </authorList>
    </citation>
    <scope>GENOME REANNOTATION</scope>
    <source>
        <strain evidence="10">CCAP 1055/1</strain>
    </source>
</reference>
<feature type="active site" description="Proton donor/acceptor" evidence="4">
    <location>
        <position position="218"/>
    </location>
</feature>
<feature type="binding site" evidence="5">
    <location>
        <position position="229"/>
    </location>
    <ligand>
        <name>substrate</name>
    </ligand>
</feature>
<reference evidence="9 10" key="1">
    <citation type="journal article" date="2008" name="Nature">
        <title>The Phaeodactylum genome reveals the evolutionary history of diatom genomes.</title>
        <authorList>
            <person name="Bowler C."/>
            <person name="Allen A.E."/>
            <person name="Badger J.H."/>
            <person name="Grimwood J."/>
            <person name="Jabbari K."/>
            <person name="Kuo A."/>
            <person name="Maheswari U."/>
            <person name="Martens C."/>
            <person name="Maumus F."/>
            <person name="Otillar R.P."/>
            <person name="Rayko E."/>
            <person name="Salamov A."/>
            <person name="Vandepoele K."/>
            <person name="Beszteri B."/>
            <person name="Gruber A."/>
            <person name="Heijde M."/>
            <person name="Katinka M."/>
            <person name="Mock T."/>
            <person name="Valentin K."/>
            <person name="Verret F."/>
            <person name="Berges J.A."/>
            <person name="Brownlee C."/>
            <person name="Cadoret J.P."/>
            <person name="Chiovitti A."/>
            <person name="Choi C.J."/>
            <person name="Coesel S."/>
            <person name="De Martino A."/>
            <person name="Detter J.C."/>
            <person name="Durkin C."/>
            <person name="Falciatore A."/>
            <person name="Fournet J."/>
            <person name="Haruta M."/>
            <person name="Huysman M.J."/>
            <person name="Jenkins B.D."/>
            <person name="Jiroutova K."/>
            <person name="Jorgensen R.E."/>
            <person name="Joubert Y."/>
            <person name="Kaplan A."/>
            <person name="Kroger N."/>
            <person name="Kroth P.G."/>
            <person name="La Roche J."/>
            <person name="Lindquist E."/>
            <person name="Lommer M."/>
            <person name="Martin-Jezequel V."/>
            <person name="Lopez P.J."/>
            <person name="Lucas S."/>
            <person name="Mangogna M."/>
            <person name="McGinnis K."/>
            <person name="Medlin L.K."/>
            <person name="Montsant A."/>
            <person name="Oudot-Le Secq M.P."/>
            <person name="Napoli C."/>
            <person name="Obornik M."/>
            <person name="Parker M.S."/>
            <person name="Petit J.L."/>
            <person name="Porcel B.M."/>
            <person name="Poulsen N."/>
            <person name="Robison M."/>
            <person name="Rychlewski L."/>
            <person name="Rynearson T.A."/>
            <person name="Schmutz J."/>
            <person name="Shapiro H."/>
            <person name="Siaut M."/>
            <person name="Stanley M."/>
            <person name="Sussman M.R."/>
            <person name="Taylor A.R."/>
            <person name="Vardi A."/>
            <person name="von Dassow P."/>
            <person name="Vyverman W."/>
            <person name="Willis A."/>
            <person name="Wyrwicz L.S."/>
            <person name="Rokhsar D.S."/>
            <person name="Weissenbach J."/>
            <person name="Armbrust E.V."/>
            <person name="Green B.R."/>
            <person name="Van de Peer Y."/>
            <person name="Grigoriev I.V."/>
        </authorList>
    </citation>
    <scope>NUCLEOTIDE SEQUENCE [LARGE SCALE GENOMIC DNA]</scope>
    <source>
        <strain evidence="9 10">CCAP 1055/1</strain>
    </source>
</reference>
<dbReference type="PROSITE" id="PS00175">
    <property type="entry name" value="PG_MUTASE"/>
    <property type="match status" value="1"/>
</dbReference>
<feature type="region of interest" description="Disordered" evidence="8">
    <location>
        <begin position="47"/>
        <end position="66"/>
    </location>
</feature>
<proteinExistence type="inferred from homology"/>
<sequence>MGRRTTHRRLFPALALIFADLIMSTAYSLAWRTSAACWTTTTGTARSRSRIATTRKVRRSRPNPCNPRHPVAFSFFGTSTRRCRSSGSLYGEIDADAEGPDSPRADDRSRPPPPTTSSLSRSETLPPIPPNAHRVVLMRHGESEFNNANIFTGWCDVALTQRGVVEAVEAGQVFRSHELHFRKCYTSLLTRSIVTAHRSLEAAGVSYTPIVYDWRLNERHYGALQGLSKERTADRLGRTRVMKWRRSYEARPPLMQPGHPHYDTINQDPRYHTLTDLPLGESLEECQTRVVESWREIVADIAGELSRSDEDDSAVRDSPYSLVVAHANSLRALVMHLDDIPAHEIESLNIPTAIPFYYDVDVTTGAVLLASRDASASPDGQSDANRSGSHGGLGTGVFRGVYIADERKKRSFLERRRAANDPWLWALHDHQVERSMLVAPNEDNEEADLSADAEALEGMEQEAKQNTETHSVVSYW</sequence>
<feature type="site" description="Transition state stabilizer" evidence="6">
    <location>
        <position position="326"/>
    </location>
</feature>
<keyword evidence="2 7" id="KW-0324">Glycolysis</keyword>
<feature type="region of interest" description="Disordered" evidence="8">
    <location>
        <begin position="89"/>
        <end position="131"/>
    </location>
</feature>
<evidence type="ECO:0000313" key="9">
    <source>
        <dbReference type="EMBL" id="ACI65747.1"/>
    </source>
</evidence>
<feature type="compositionally biased region" description="Low complexity" evidence="8">
    <location>
        <begin position="116"/>
        <end position="125"/>
    </location>
</feature>
<dbReference type="Pfam" id="PF00300">
    <property type="entry name" value="His_Phos_1"/>
    <property type="match status" value="1"/>
</dbReference>
<dbReference type="GO" id="GO:0004619">
    <property type="term" value="F:phosphoglycerate mutase activity"/>
    <property type="evidence" value="ECO:0007669"/>
    <property type="project" value="UniProtKB-EC"/>
</dbReference>
<accession>B5Y4E3</accession>
<dbReference type="InterPro" id="IPR029033">
    <property type="entry name" value="His_PPase_superfam"/>
</dbReference>
<dbReference type="GO" id="GO:0006096">
    <property type="term" value="P:glycolytic process"/>
    <property type="evidence" value="ECO:0007669"/>
    <property type="project" value="UniProtKB-KW"/>
</dbReference>
<evidence type="ECO:0000256" key="4">
    <source>
        <dbReference type="PIRSR" id="PIRSR613078-1"/>
    </source>
</evidence>